<dbReference type="EMBL" id="BJLR01000036">
    <property type="protein sequence ID" value="GEA89758.1"/>
    <property type="molecule type" value="Genomic_DNA"/>
</dbReference>
<dbReference type="AlphaFoldDB" id="A0A4Y3L4J0"/>
<dbReference type="Proteomes" id="UP000518206">
    <property type="component" value="Unassembled WGS sequence"/>
</dbReference>
<organism evidence="2 4">
    <name type="scientific">Cellulomonas cellasea</name>
    <dbReference type="NCBI Taxonomy" id="43670"/>
    <lineage>
        <taxon>Bacteria</taxon>
        <taxon>Bacillati</taxon>
        <taxon>Actinomycetota</taxon>
        <taxon>Actinomycetes</taxon>
        <taxon>Micrococcales</taxon>
        <taxon>Cellulomonadaceae</taxon>
        <taxon>Cellulomonas</taxon>
    </lineage>
</organism>
<evidence type="ECO:0000259" key="1">
    <source>
        <dbReference type="Pfam" id="PF20546"/>
    </source>
</evidence>
<proteinExistence type="predicted"/>
<reference evidence="3" key="3">
    <citation type="submission" date="2020-08" db="EMBL/GenBank/DDBJ databases">
        <authorList>
            <person name="Partida-Martinez L."/>
            <person name="Huntemann M."/>
            <person name="Clum A."/>
            <person name="Wang J."/>
            <person name="Palaniappan K."/>
            <person name="Ritter S."/>
            <person name="Chen I.-M."/>
            <person name="Stamatis D."/>
            <person name="Reddy T."/>
            <person name="O'Malley R."/>
            <person name="Daum C."/>
            <person name="Shapiro N."/>
            <person name="Ivanova N."/>
            <person name="Kyrpides N."/>
            <person name="Woyke T."/>
        </authorList>
    </citation>
    <scope>NUCLEOTIDE SEQUENCE [LARGE SCALE GENOMIC DNA]</scope>
    <source>
        <strain evidence="3">RAS26</strain>
    </source>
</reference>
<gene>
    <name evidence="2" type="ORF">CCE01nite_37070</name>
    <name evidence="3" type="ORF">FHR80_002970</name>
</gene>
<dbReference type="InterPro" id="IPR046648">
    <property type="entry name" value="DUF6760"/>
</dbReference>
<feature type="domain" description="DUF6760" evidence="1">
    <location>
        <begin position="3"/>
        <end position="52"/>
    </location>
</feature>
<dbReference type="Pfam" id="PF20546">
    <property type="entry name" value="DUF6760"/>
    <property type="match status" value="1"/>
</dbReference>
<evidence type="ECO:0000313" key="3">
    <source>
        <dbReference type="EMBL" id="MBB2924042.1"/>
    </source>
</evidence>
<accession>A0A4Y3L4J0</accession>
<evidence type="ECO:0000313" key="4">
    <source>
        <dbReference type="Proteomes" id="UP000317046"/>
    </source>
</evidence>
<reference evidence="3" key="2">
    <citation type="submission" date="2020-08" db="EMBL/GenBank/DDBJ databases">
        <title>The Agave Microbiome: Exploring the role of microbial communities in plant adaptations to desert environments.</title>
        <authorList>
            <person name="Partida-Martinez L.P."/>
        </authorList>
    </citation>
    <scope>NUCLEOTIDE SEQUENCE [LARGE SCALE GENOMIC DNA]</scope>
    <source>
        <strain evidence="3">RAS26</strain>
    </source>
</reference>
<protein>
    <recommendedName>
        <fullName evidence="1">DUF6760 domain-containing protein</fullName>
    </recommendedName>
</protein>
<dbReference type="RefSeq" id="WP_141372811.1">
    <property type="nucleotide sequence ID" value="NZ_BJLR01000036.1"/>
</dbReference>
<evidence type="ECO:0000313" key="2">
    <source>
        <dbReference type="EMBL" id="GEA89758.1"/>
    </source>
</evidence>
<reference evidence="2" key="1">
    <citation type="submission" date="2019-06" db="EMBL/GenBank/DDBJ databases">
        <title>Whole genome shotgun sequence of Cellulomonas cellasea NBRC 3753.</title>
        <authorList>
            <person name="Hosoyama A."/>
            <person name="Uohara A."/>
            <person name="Ohji S."/>
            <person name="Ichikawa N."/>
        </authorList>
    </citation>
    <scope>NUCLEOTIDE SEQUENCE [LARGE SCALE GENOMIC DNA]</scope>
    <source>
        <strain evidence="2">NBRC 3753</strain>
    </source>
</reference>
<name>A0A4Y3L4J0_9CELL</name>
<keyword evidence="4" id="KW-1185">Reference proteome</keyword>
<sequence length="56" mass="6682">MTYAPDRIHEEVAYVAYHFHWPLDDILDLEHGQRLRYVAEIASINTRLSARTNQER</sequence>
<comment type="caution">
    <text evidence="2">The sequence shown here is derived from an EMBL/GenBank/DDBJ whole genome shotgun (WGS) entry which is preliminary data.</text>
</comment>
<dbReference type="EMBL" id="JACHVX010000004">
    <property type="protein sequence ID" value="MBB2924042.1"/>
    <property type="molecule type" value="Genomic_DNA"/>
</dbReference>
<dbReference type="Proteomes" id="UP000317046">
    <property type="component" value="Unassembled WGS sequence"/>
</dbReference>